<dbReference type="InterPro" id="IPR003964">
    <property type="entry name" value="Carb_kinase"/>
</dbReference>
<dbReference type="Pfam" id="PF00696">
    <property type="entry name" value="AA_kinase"/>
    <property type="match status" value="1"/>
</dbReference>
<protein>
    <recommendedName>
        <fullName evidence="4 5">Carbamate kinase</fullName>
    </recommendedName>
</protein>
<dbReference type="FunFam" id="3.40.1160.10:FF:000007">
    <property type="entry name" value="Carbamate kinase"/>
    <property type="match status" value="1"/>
</dbReference>
<dbReference type="EMBL" id="AMZO01000035">
    <property type="protein sequence ID" value="ELR63797.1"/>
    <property type="molecule type" value="Genomic_DNA"/>
</dbReference>
<dbReference type="NCBIfam" id="TIGR00746">
    <property type="entry name" value="arcC"/>
    <property type="match status" value="1"/>
</dbReference>
<name>L8J8N0_9GAMM</name>
<dbReference type="CDD" id="cd04235">
    <property type="entry name" value="AAK_CK"/>
    <property type="match status" value="1"/>
</dbReference>
<dbReference type="SUPFAM" id="SSF53633">
    <property type="entry name" value="Carbamate kinase-like"/>
    <property type="match status" value="1"/>
</dbReference>
<dbReference type="InterPro" id="IPR036393">
    <property type="entry name" value="AceGlu_kinase-like_sf"/>
</dbReference>
<dbReference type="RefSeq" id="WP_007469798.1">
    <property type="nucleotide sequence ID" value="NZ_AMZO01000035.1"/>
</dbReference>
<dbReference type="PATRIC" id="fig|1056511.3.peg.4181"/>
<comment type="caution">
    <text evidence="7">The sequence shown here is derived from an EMBL/GenBank/DDBJ whole genome shotgun (WGS) entry which is preliminary data.</text>
</comment>
<dbReference type="PRINTS" id="PR01469">
    <property type="entry name" value="CARBMTKINASE"/>
</dbReference>
<evidence type="ECO:0000313" key="8">
    <source>
        <dbReference type="Proteomes" id="UP000011134"/>
    </source>
</evidence>
<dbReference type="GO" id="GO:0019546">
    <property type="term" value="P:L-arginine deiminase pathway"/>
    <property type="evidence" value="ECO:0007669"/>
    <property type="project" value="TreeGrafter"/>
</dbReference>
<proteinExistence type="inferred from homology"/>
<dbReference type="GO" id="GO:0005829">
    <property type="term" value="C:cytosol"/>
    <property type="evidence" value="ECO:0007669"/>
    <property type="project" value="TreeGrafter"/>
</dbReference>
<dbReference type="InterPro" id="IPR001048">
    <property type="entry name" value="Asp/Glu/Uridylate_kinase"/>
</dbReference>
<organism evidence="7 8">
    <name type="scientific">Photobacterium marinum</name>
    <dbReference type="NCBI Taxonomy" id="1056511"/>
    <lineage>
        <taxon>Bacteria</taxon>
        <taxon>Pseudomonadati</taxon>
        <taxon>Pseudomonadota</taxon>
        <taxon>Gammaproteobacteria</taxon>
        <taxon>Vibrionales</taxon>
        <taxon>Vibrionaceae</taxon>
        <taxon>Photobacterium</taxon>
    </lineage>
</organism>
<dbReference type="GO" id="GO:0008804">
    <property type="term" value="F:carbamate kinase activity"/>
    <property type="evidence" value="ECO:0007669"/>
    <property type="project" value="UniProtKB-UniRule"/>
</dbReference>
<evidence type="ECO:0000256" key="2">
    <source>
        <dbReference type="ARBA" id="ARBA00022679"/>
    </source>
</evidence>
<evidence type="ECO:0000259" key="6">
    <source>
        <dbReference type="Pfam" id="PF00696"/>
    </source>
</evidence>
<dbReference type="PIRSF" id="PIRSF000723">
    <property type="entry name" value="Carbamate_kin"/>
    <property type="match status" value="1"/>
</dbReference>
<evidence type="ECO:0000256" key="1">
    <source>
        <dbReference type="ARBA" id="ARBA00011066"/>
    </source>
</evidence>
<evidence type="ECO:0000256" key="5">
    <source>
        <dbReference type="PIRNR" id="PIRNR000723"/>
    </source>
</evidence>
<sequence length="305" mass="32731">MKNDKPILVVAVGGNALLQRGETMSHGNQAKNIAIAADALAKLNQDYRVVIVHGNGPQVGLLALQNLAYTDTPPYPLDILGAETQGMIGYMMTQSLRRSLPNTEISTILTQVAVDSNDPAFNDPNKFIGPVYDKATAELMADKYNWSIKPDGEYWRRVVPSPQPQAILEINSIKTLLEQDHMVICCGGGGCPVVDGENGCQGVEAVIDKDLSAAVLATQLGAEHFLILTDGDYVCVDWGTPNEKPLHDVSVDEITQYQFAAGSMAPKVDACCTFAKATNGTSHIGSLHKTAEIMSHNSGTHISIE</sequence>
<evidence type="ECO:0000313" key="7">
    <source>
        <dbReference type="EMBL" id="ELR63797.1"/>
    </source>
</evidence>
<reference evidence="7 8" key="1">
    <citation type="submission" date="2012-12" db="EMBL/GenBank/DDBJ databases">
        <title>Genome Assembly of Photobacterium sp. AK15.</title>
        <authorList>
            <person name="Khatri I."/>
            <person name="Vaidya B."/>
            <person name="Srinivas T.N.R."/>
            <person name="Subramanian S."/>
            <person name="Pinnaka A."/>
        </authorList>
    </citation>
    <scope>NUCLEOTIDE SEQUENCE [LARGE SCALE GENOMIC DNA]</scope>
    <source>
        <strain evidence="7 8">AK15</strain>
    </source>
</reference>
<dbReference type="PANTHER" id="PTHR30409:SF1">
    <property type="entry name" value="CARBAMATE KINASE-RELATED"/>
    <property type="match status" value="1"/>
</dbReference>
<dbReference type="PANTHER" id="PTHR30409">
    <property type="entry name" value="CARBAMATE KINASE"/>
    <property type="match status" value="1"/>
</dbReference>
<dbReference type="AlphaFoldDB" id="L8J8N0"/>
<evidence type="ECO:0000256" key="3">
    <source>
        <dbReference type="ARBA" id="ARBA00022777"/>
    </source>
</evidence>
<dbReference type="NCBIfam" id="NF009008">
    <property type="entry name" value="PRK12354.1"/>
    <property type="match status" value="1"/>
</dbReference>
<keyword evidence="8" id="KW-1185">Reference proteome</keyword>
<evidence type="ECO:0000256" key="4">
    <source>
        <dbReference type="NCBIfam" id="TIGR00746"/>
    </source>
</evidence>
<keyword evidence="3 5" id="KW-0418">Kinase</keyword>
<comment type="similarity">
    <text evidence="1 5">Belongs to the carbamate kinase family.</text>
</comment>
<dbReference type="Proteomes" id="UP000011134">
    <property type="component" value="Unassembled WGS sequence"/>
</dbReference>
<feature type="domain" description="Aspartate/glutamate/uridylate kinase" evidence="6">
    <location>
        <begin position="7"/>
        <end position="285"/>
    </location>
</feature>
<dbReference type="OrthoDB" id="9766717at2"/>
<gene>
    <name evidence="7" type="ORF">C942_03256</name>
</gene>
<keyword evidence="2 5" id="KW-0808">Transferase</keyword>
<accession>L8J8N0</accession>
<dbReference type="Gene3D" id="3.40.1160.10">
    <property type="entry name" value="Acetylglutamate kinase-like"/>
    <property type="match status" value="1"/>
</dbReference>